<keyword evidence="4" id="KW-0548">Nucleotidyltransferase</keyword>
<dbReference type="InterPro" id="IPR050238">
    <property type="entry name" value="DNA_Rep/Repair_Clamp_Loader"/>
</dbReference>
<dbReference type="Pfam" id="PF13177">
    <property type="entry name" value="DNA_pol3_delta2"/>
    <property type="match status" value="1"/>
</dbReference>
<dbReference type="GO" id="GO:0009360">
    <property type="term" value="C:DNA polymerase III complex"/>
    <property type="evidence" value="ECO:0007669"/>
    <property type="project" value="InterPro"/>
</dbReference>
<evidence type="ECO:0000256" key="2">
    <source>
        <dbReference type="ARBA" id="ARBA00022932"/>
    </source>
</evidence>
<accession>A0A7V2SYH6</accession>
<evidence type="ECO:0000256" key="3">
    <source>
        <dbReference type="ARBA" id="ARBA00049244"/>
    </source>
</evidence>
<dbReference type="PANTHER" id="PTHR11669:SF8">
    <property type="entry name" value="DNA POLYMERASE III SUBUNIT DELTA"/>
    <property type="match status" value="1"/>
</dbReference>
<reference evidence="4" key="1">
    <citation type="journal article" date="2020" name="mSystems">
        <title>Genome- and Community-Level Interaction Insights into Carbon Utilization and Element Cycling Functions of Hydrothermarchaeota in Hydrothermal Sediment.</title>
        <authorList>
            <person name="Zhou Z."/>
            <person name="Liu Y."/>
            <person name="Xu W."/>
            <person name="Pan J."/>
            <person name="Luo Z.H."/>
            <person name="Li M."/>
        </authorList>
    </citation>
    <scope>NUCLEOTIDE SEQUENCE [LARGE SCALE GENOMIC DNA]</scope>
    <source>
        <strain evidence="4">HyVt-493</strain>
    </source>
</reference>
<comment type="caution">
    <text evidence="4">The sequence shown here is derived from an EMBL/GenBank/DDBJ whole genome shotgun (WGS) entry which is preliminary data.</text>
</comment>
<evidence type="ECO:0000313" key="4">
    <source>
        <dbReference type="EMBL" id="HFC91827.1"/>
    </source>
</evidence>
<sequence length="317" mass="36474">MIYTWHQKIWDQLVATRNATHLPHALLISGEKGTGKQAFTEALVNSLLCESPLENYHACGQCKSCHVKHSDAHPDYYHVSIAENKTQIVVDQIRQLINFLHMSRSYQGSRVAYINPAEALNVNAANSLLKSLEEPANNSAIILLTSQISTLLPTIKSRCQMLHLPTPNKQVALQWLTQQSIQHNPEELLEMSAGRPLYALDLDNEEHFKSRKDFAYDLSAVINQQQSLTEVSKKWQNSPKHELLDWQIHWVQQLIKYRFNTAQHLPALAIPQSANLSRLWILHDELIKFRKIAHTSLNSQLFIENMLLSWVKLYEYE</sequence>
<dbReference type="EMBL" id="DRMS01000139">
    <property type="protein sequence ID" value="HFC91827.1"/>
    <property type="molecule type" value="Genomic_DNA"/>
</dbReference>
<dbReference type="InterPro" id="IPR027417">
    <property type="entry name" value="P-loop_NTPase"/>
</dbReference>
<keyword evidence="2" id="KW-0239">DNA-directed DNA polymerase</keyword>
<dbReference type="EC" id="2.7.7.7" evidence="1"/>
<dbReference type="NCBIfam" id="NF004310">
    <property type="entry name" value="PRK05707.1"/>
    <property type="match status" value="1"/>
</dbReference>
<dbReference type="PANTHER" id="PTHR11669">
    <property type="entry name" value="REPLICATION FACTOR C / DNA POLYMERASE III GAMMA-TAU SUBUNIT"/>
    <property type="match status" value="1"/>
</dbReference>
<dbReference type="GO" id="GO:0003887">
    <property type="term" value="F:DNA-directed DNA polymerase activity"/>
    <property type="evidence" value="ECO:0007669"/>
    <property type="project" value="UniProtKB-KW"/>
</dbReference>
<dbReference type="GO" id="GO:0008408">
    <property type="term" value="F:3'-5' exonuclease activity"/>
    <property type="evidence" value="ECO:0007669"/>
    <property type="project" value="InterPro"/>
</dbReference>
<dbReference type="GO" id="GO:0003677">
    <property type="term" value="F:DNA binding"/>
    <property type="evidence" value="ECO:0007669"/>
    <property type="project" value="InterPro"/>
</dbReference>
<keyword evidence="4" id="KW-0808">Transferase</keyword>
<dbReference type="SUPFAM" id="SSF52540">
    <property type="entry name" value="P-loop containing nucleoside triphosphate hydrolases"/>
    <property type="match status" value="1"/>
</dbReference>
<proteinExistence type="predicted"/>
<dbReference type="AlphaFoldDB" id="A0A7V2SYH6"/>
<gene>
    <name evidence="4" type="ORF">ENJ51_03355</name>
</gene>
<organism evidence="4">
    <name type="scientific">Leucothrix mucor</name>
    <dbReference type="NCBI Taxonomy" id="45248"/>
    <lineage>
        <taxon>Bacteria</taxon>
        <taxon>Pseudomonadati</taxon>
        <taxon>Pseudomonadota</taxon>
        <taxon>Gammaproteobacteria</taxon>
        <taxon>Thiotrichales</taxon>
        <taxon>Thiotrichaceae</taxon>
        <taxon>Leucothrix</taxon>
    </lineage>
</organism>
<dbReference type="Proteomes" id="UP000885750">
    <property type="component" value="Unassembled WGS sequence"/>
</dbReference>
<name>A0A7V2SYH6_LEUMU</name>
<dbReference type="Gene3D" id="3.40.50.300">
    <property type="entry name" value="P-loop containing nucleotide triphosphate hydrolases"/>
    <property type="match status" value="1"/>
</dbReference>
<comment type="catalytic activity">
    <reaction evidence="3">
        <text>DNA(n) + a 2'-deoxyribonucleoside 5'-triphosphate = DNA(n+1) + diphosphate</text>
        <dbReference type="Rhea" id="RHEA:22508"/>
        <dbReference type="Rhea" id="RHEA-COMP:17339"/>
        <dbReference type="Rhea" id="RHEA-COMP:17340"/>
        <dbReference type="ChEBI" id="CHEBI:33019"/>
        <dbReference type="ChEBI" id="CHEBI:61560"/>
        <dbReference type="ChEBI" id="CHEBI:173112"/>
        <dbReference type="EC" id="2.7.7.7"/>
    </reaction>
</comment>
<dbReference type="GO" id="GO:0006261">
    <property type="term" value="P:DNA-templated DNA replication"/>
    <property type="evidence" value="ECO:0007669"/>
    <property type="project" value="TreeGrafter"/>
</dbReference>
<dbReference type="InterPro" id="IPR004622">
    <property type="entry name" value="DNA_pol_HolB"/>
</dbReference>
<protein>
    <recommendedName>
        <fullName evidence="1">DNA-directed DNA polymerase</fullName>
        <ecNumber evidence="1">2.7.7.7</ecNumber>
    </recommendedName>
</protein>
<dbReference type="NCBIfam" id="TIGR00678">
    <property type="entry name" value="holB"/>
    <property type="match status" value="1"/>
</dbReference>
<evidence type="ECO:0000256" key="1">
    <source>
        <dbReference type="ARBA" id="ARBA00012417"/>
    </source>
</evidence>